<dbReference type="AlphaFoldDB" id="A0A2N0TVW6"/>
<evidence type="ECO:0000313" key="2">
    <source>
        <dbReference type="Proteomes" id="UP000232673"/>
    </source>
</evidence>
<accession>A0A2N0TVW6</accession>
<dbReference type="Proteomes" id="UP000232673">
    <property type="component" value="Unassembled WGS sequence"/>
</dbReference>
<name>A0A2N0TVW6_9FLAO</name>
<sequence>MNDPGVMNRGFFVYRRNPLYKPASYKKYLLMKLIYKLLILVTVLSACETDDVIERKSGSVPRMDCIDIEEERGIIAEYKNENSFILAPDENCPIYRIDDFLWACNLPKEFQKDSLKVSFSGYLYESLENADVCAETFELTEIEIRQ</sequence>
<organism evidence="1 2">
    <name type="scientific">Salegentibacter salinarum</name>
    <dbReference type="NCBI Taxonomy" id="447422"/>
    <lineage>
        <taxon>Bacteria</taxon>
        <taxon>Pseudomonadati</taxon>
        <taxon>Bacteroidota</taxon>
        <taxon>Flavobacteriia</taxon>
        <taxon>Flavobacteriales</taxon>
        <taxon>Flavobacteriaceae</taxon>
        <taxon>Salegentibacter</taxon>
    </lineage>
</organism>
<proteinExistence type="predicted"/>
<gene>
    <name evidence="1" type="ORF">APR41_17320</name>
</gene>
<dbReference type="EMBL" id="LKTS01000019">
    <property type="protein sequence ID" value="PKD18883.1"/>
    <property type="molecule type" value="Genomic_DNA"/>
</dbReference>
<reference evidence="1 2" key="1">
    <citation type="submission" date="2015-10" db="EMBL/GenBank/DDBJ databases">
        <title>Draft genome sequence of Salegentibacter salinarum KCTC 12975.</title>
        <authorList>
            <person name="Lin W."/>
            <person name="Zheng Q."/>
        </authorList>
    </citation>
    <scope>NUCLEOTIDE SEQUENCE [LARGE SCALE GENOMIC DNA]</scope>
    <source>
        <strain evidence="1 2">KCTC 12975</strain>
    </source>
</reference>
<keyword evidence="2" id="KW-1185">Reference proteome</keyword>
<protein>
    <submittedName>
        <fullName evidence="1">Uncharacterized protein</fullName>
    </submittedName>
</protein>
<evidence type="ECO:0000313" key="1">
    <source>
        <dbReference type="EMBL" id="PKD18883.1"/>
    </source>
</evidence>
<comment type="caution">
    <text evidence="1">The sequence shown here is derived from an EMBL/GenBank/DDBJ whole genome shotgun (WGS) entry which is preliminary data.</text>
</comment>
<dbReference type="STRING" id="447422.SAMN05660903_03107"/>